<dbReference type="Gene3D" id="2.20.70.10">
    <property type="match status" value="1"/>
</dbReference>
<feature type="region of interest" description="Disordered" evidence="1">
    <location>
        <begin position="95"/>
        <end position="200"/>
    </location>
</feature>
<keyword evidence="4" id="KW-1185">Reference proteome</keyword>
<evidence type="ECO:0000256" key="1">
    <source>
        <dbReference type="SAM" id="MobiDB-lite"/>
    </source>
</evidence>
<dbReference type="EMBL" id="JAGMVJ010000002">
    <property type="protein sequence ID" value="KAH7093491.1"/>
    <property type="molecule type" value="Genomic_DNA"/>
</dbReference>
<dbReference type="PROSITE" id="PS50020">
    <property type="entry name" value="WW_DOMAIN_2"/>
    <property type="match status" value="1"/>
</dbReference>
<dbReference type="Proteomes" id="UP000813461">
    <property type="component" value="Unassembled WGS sequence"/>
</dbReference>
<dbReference type="PROSITE" id="PS01159">
    <property type="entry name" value="WW_DOMAIN_1"/>
    <property type="match status" value="1"/>
</dbReference>
<comment type="caution">
    <text evidence="3">The sequence shown here is derived from an EMBL/GenBank/DDBJ whole genome shotgun (WGS) entry which is preliminary data.</text>
</comment>
<dbReference type="CDD" id="cd00201">
    <property type="entry name" value="WW"/>
    <property type="match status" value="1"/>
</dbReference>
<feature type="compositionally biased region" description="Low complexity" evidence="1">
    <location>
        <begin position="152"/>
        <end position="173"/>
    </location>
</feature>
<gene>
    <name evidence="3" type="ORF">FB567DRAFT_515429</name>
</gene>
<dbReference type="OrthoDB" id="2444812at2759"/>
<proteinExistence type="predicted"/>
<name>A0A8K0RHN9_9PLEO</name>
<dbReference type="Pfam" id="PF00397">
    <property type="entry name" value="WW"/>
    <property type="match status" value="1"/>
</dbReference>
<feature type="compositionally biased region" description="Basic and acidic residues" evidence="1">
    <location>
        <begin position="108"/>
        <end position="124"/>
    </location>
</feature>
<feature type="domain" description="WW" evidence="2">
    <location>
        <begin position="56"/>
        <end position="90"/>
    </location>
</feature>
<reference evidence="3" key="1">
    <citation type="journal article" date="2021" name="Nat. Commun.">
        <title>Genetic determinants of endophytism in the Arabidopsis root mycobiome.</title>
        <authorList>
            <person name="Mesny F."/>
            <person name="Miyauchi S."/>
            <person name="Thiergart T."/>
            <person name="Pickel B."/>
            <person name="Atanasova L."/>
            <person name="Karlsson M."/>
            <person name="Huettel B."/>
            <person name="Barry K.W."/>
            <person name="Haridas S."/>
            <person name="Chen C."/>
            <person name="Bauer D."/>
            <person name="Andreopoulos W."/>
            <person name="Pangilinan J."/>
            <person name="LaButti K."/>
            <person name="Riley R."/>
            <person name="Lipzen A."/>
            <person name="Clum A."/>
            <person name="Drula E."/>
            <person name="Henrissat B."/>
            <person name="Kohler A."/>
            <person name="Grigoriev I.V."/>
            <person name="Martin F.M."/>
            <person name="Hacquard S."/>
        </authorList>
    </citation>
    <scope>NUCLEOTIDE SEQUENCE</scope>
    <source>
        <strain evidence="3">MPI-SDFR-AT-0120</strain>
    </source>
</reference>
<evidence type="ECO:0000259" key="2">
    <source>
        <dbReference type="PROSITE" id="PS50020"/>
    </source>
</evidence>
<sequence>MTTTLNSYLQRADDFIQQQIYKFEQKKQGRDYTEMQSSPQRPPRAQTFANLPPQGPPAPKGWSQEFDQRSQRWYYLEHSTRHSQWDPPSIYQARRGHRQTLSVNEQQRPQHDTQRDEEIARRMQEEEEARARGRGRSSSQMSRPTSGHLAAPQQQRPLSSSPHPSPHGRLPPGAHLDMRTGQVVTSMYPPGHSGDWTRPE</sequence>
<accession>A0A8K0RHN9</accession>
<evidence type="ECO:0000313" key="3">
    <source>
        <dbReference type="EMBL" id="KAH7093491.1"/>
    </source>
</evidence>
<dbReference type="SUPFAM" id="SSF51045">
    <property type="entry name" value="WW domain"/>
    <property type="match status" value="1"/>
</dbReference>
<organism evidence="3 4">
    <name type="scientific">Paraphoma chrysanthemicola</name>
    <dbReference type="NCBI Taxonomy" id="798071"/>
    <lineage>
        <taxon>Eukaryota</taxon>
        <taxon>Fungi</taxon>
        <taxon>Dikarya</taxon>
        <taxon>Ascomycota</taxon>
        <taxon>Pezizomycotina</taxon>
        <taxon>Dothideomycetes</taxon>
        <taxon>Pleosporomycetidae</taxon>
        <taxon>Pleosporales</taxon>
        <taxon>Pleosporineae</taxon>
        <taxon>Phaeosphaeriaceae</taxon>
        <taxon>Paraphoma</taxon>
    </lineage>
</organism>
<dbReference type="AlphaFoldDB" id="A0A8K0RHN9"/>
<feature type="region of interest" description="Disordered" evidence="1">
    <location>
        <begin position="27"/>
        <end position="66"/>
    </location>
</feature>
<dbReference type="InterPro" id="IPR001202">
    <property type="entry name" value="WW_dom"/>
</dbReference>
<dbReference type="InterPro" id="IPR036020">
    <property type="entry name" value="WW_dom_sf"/>
</dbReference>
<dbReference type="SMART" id="SM00456">
    <property type="entry name" value="WW"/>
    <property type="match status" value="1"/>
</dbReference>
<evidence type="ECO:0000313" key="4">
    <source>
        <dbReference type="Proteomes" id="UP000813461"/>
    </source>
</evidence>
<protein>
    <recommendedName>
        <fullName evidence="2">WW domain-containing protein</fullName>
    </recommendedName>
</protein>